<dbReference type="PANTHER" id="PTHR12558:SF9">
    <property type="entry name" value="CELL DIVISION CYCLE PROTEIN 16 HOMOLOG"/>
    <property type="match status" value="1"/>
</dbReference>
<evidence type="ECO:0000256" key="4">
    <source>
        <dbReference type="ARBA" id="ARBA00022786"/>
    </source>
</evidence>
<dbReference type="SUPFAM" id="SSF48452">
    <property type="entry name" value="TPR-like"/>
    <property type="match status" value="1"/>
</dbReference>
<dbReference type="GO" id="GO:0016567">
    <property type="term" value="P:protein ubiquitination"/>
    <property type="evidence" value="ECO:0007669"/>
    <property type="project" value="TreeGrafter"/>
</dbReference>
<feature type="repeat" description="TPR" evidence="7">
    <location>
        <begin position="424"/>
        <end position="457"/>
    </location>
</feature>
<evidence type="ECO:0000256" key="6">
    <source>
        <dbReference type="ARBA" id="ARBA00023306"/>
    </source>
</evidence>
<dbReference type="EMBL" id="KZ993936">
    <property type="protein sequence ID" value="RKO94314.1"/>
    <property type="molecule type" value="Genomic_DNA"/>
</dbReference>
<feature type="compositionally biased region" description="Basic and acidic residues" evidence="8">
    <location>
        <begin position="604"/>
        <end position="662"/>
    </location>
</feature>
<accession>A0A4P9WN09</accession>
<evidence type="ECO:0000256" key="7">
    <source>
        <dbReference type="PROSITE-ProRule" id="PRU00339"/>
    </source>
</evidence>
<dbReference type="SMART" id="SM00028">
    <property type="entry name" value="TPR"/>
    <property type="match status" value="5"/>
</dbReference>
<dbReference type="Gene3D" id="1.25.40.10">
    <property type="entry name" value="Tetratricopeptide repeat domain"/>
    <property type="match status" value="1"/>
</dbReference>
<evidence type="ECO:0000256" key="8">
    <source>
        <dbReference type="SAM" id="MobiDB-lite"/>
    </source>
</evidence>
<evidence type="ECO:0000313" key="10">
    <source>
        <dbReference type="Proteomes" id="UP000269721"/>
    </source>
</evidence>
<gene>
    <name evidence="9" type="ORF">BDK51DRAFT_29289</name>
</gene>
<dbReference type="PANTHER" id="PTHR12558">
    <property type="entry name" value="CELL DIVISION CYCLE 16,23,27"/>
    <property type="match status" value="1"/>
</dbReference>
<dbReference type="InterPro" id="IPR011990">
    <property type="entry name" value="TPR-like_helical_dom_sf"/>
</dbReference>
<protein>
    <submittedName>
        <fullName evidence="9">Uncharacterized protein</fullName>
    </submittedName>
</protein>
<keyword evidence="2" id="KW-0677">Repeat</keyword>
<reference evidence="10" key="1">
    <citation type="journal article" date="2018" name="Nat. Microbiol.">
        <title>Leveraging single-cell genomics to expand the fungal tree of life.</title>
        <authorList>
            <person name="Ahrendt S.R."/>
            <person name="Quandt C.A."/>
            <person name="Ciobanu D."/>
            <person name="Clum A."/>
            <person name="Salamov A."/>
            <person name="Andreopoulos B."/>
            <person name="Cheng J.F."/>
            <person name="Woyke T."/>
            <person name="Pelin A."/>
            <person name="Henrissat B."/>
            <person name="Reynolds N.K."/>
            <person name="Benny G.L."/>
            <person name="Smith M.E."/>
            <person name="James T.Y."/>
            <person name="Grigoriev I.V."/>
        </authorList>
    </citation>
    <scope>NUCLEOTIDE SEQUENCE [LARGE SCALE GENOMIC DNA]</scope>
</reference>
<dbReference type="GO" id="GO:0051301">
    <property type="term" value="P:cell division"/>
    <property type="evidence" value="ECO:0007669"/>
    <property type="project" value="UniProtKB-KW"/>
</dbReference>
<keyword evidence="10" id="KW-1185">Reference proteome</keyword>
<evidence type="ECO:0000256" key="2">
    <source>
        <dbReference type="ARBA" id="ARBA00022737"/>
    </source>
</evidence>
<feature type="repeat" description="TPR" evidence="7">
    <location>
        <begin position="259"/>
        <end position="292"/>
    </location>
</feature>
<organism evidence="9 10">
    <name type="scientific">Blyttiomyces helicus</name>
    <dbReference type="NCBI Taxonomy" id="388810"/>
    <lineage>
        <taxon>Eukaryota</taxon>
        <taxon>Fungi</taxon>
        <taxon>Fungi incertae sedis</taxon>
        <taxon>Chytridiomycota</taxon>
        <taxon>Chytridiomycota incertae sedis</taxon>
        <taxon>Chytridiomycetes</taxon>
        <taxon>Chytridiomycetes incertae sedis</taxon>
        <taxon>Blyttiomyces</taxon>
    </lineage>
</organism>
<feature type="compositionally biased region" description="Acidic residues" evidence="8">
    <location>
        <begin position="663"/>
        <end position="677"/>
    </location>
</feature>
<dbReference type="PROSITE" id="PS50005">
    <property type="entry name" value="TPR"/>
    <property type="match status" value="2"/>
</dbReference>
<proteinExistence type="predicted"/>
<dbReference type="InterPro" id="IPR019734">
    <property type="entry name" value="TPR_rpt"/>
</dbReference>
<name>A0A4P9WN09_9FUNG</name>
<dbReference type="OrthoDB" id="10006270at2759"/>
<dbReference type="Proteomes" id="UP000269721">
    <property type="component" value="Unassembled WGS sequence"/>
</dbReference>
<dbReference type="GO" id="GO:0045842">
    <property type="term" value="P:positive regulation of mitotic metaphase/anaphase transition"/>
    <property type="evidence" value="ECO:0007669"/>
    <property type="project" value="TreeGrafter"/>
</dbReference>
<feature type="region of interest" description="Disordered" evidence="8">
    <location>
        <begin position="587"/>
        <end position="677"/>
    </location>
</feature>
<evidence type="ECO:0000313" key="9">
    <source>
        <dbReference type="EMBL" id="RKO94314.1"/>
    </source>
</evidence>
<keyword evidence="5 7" id="KW-0802">TPR repeat</keyword>
<keyword evidence="4" id="KW-0833">Ubl conjugation pathway</keyword>
<dbReference type="AlphaFoldDB" id="A0A4P9WN09"/>
<dbReference type="GO" id="GO:0005737">
    <property type="term" value="C:cytoplasm"/>
    <property type="evidence" value="ECO:0007669"/>
    <property type="project" value="TreeGrafter"/>
</dbReference>
<dbReference type="GO" id="GO:0031145">
    <property type="term" value="P:anaphase-promoting complex-dependent catabolic process"/>
    <property type="evidence" value="ECO:0007669"/>
    <property type="project" value="TreeGrafter"/>
</dbReference>
<dbReference type="PROSITE" id="PS50293">
    <property type="entry name" value="TPR_REGION"/>
    <property type="match status" value="1"/>
</dbReference>
<sequence length="677" mass="75112">MLLPSPSISSAAAREASLANMRALRDEIWESKNVAMALRSADVVGRVTDKEPIEDLIAHVLILVEAGDPMRALDLLESADVIKSDLRCRILAARCLMKFGRWDQLVELTDVSKITCEETVSELDKAFRVLVEKYMTNYPEQEAFVNALAFSGPDADFYKLFYLSQIKKYGKLSDMETTLARLENDYCLKEDHDIMASRVELLFVQSRYAECVKICSTLGSALRNFKRFPEYIYSLQEISAISVLHALASDLFVLQPEAATTWLATGMYYLAVEKSAVARPYFQKAVAVDPSMGIGWLALGHSFSDESDMEQAFEMNHIPLMHLGMEYLAMENYIQAKVTLEYAVKMCEFDPLLMNEMGTFFFRTEDTETALVWFKKAYELCDSGNTSREQRQSTAMNVGHCYRKIGEFAEAAKYFEDALDPRCAEAYAALGIIAHKQHRLVDAIDLYTKALRIDPKDEITHDLLAHAISSRTPSVATCVNLIDQFRLSAQLPDPAFTFDCDDSDEEFCEVLKQIAANTKTPQEDSRERLSTPAVSIASTSTFRAGRLFSLSFSGAARGAGGGGGLFRSSVPASMLAGFEGASPIVARRGAGRMGRSRFVQTSPRDGDSHRGSPHDEDSHPGSPHDEDSHPGSPRDEDSHPGSPRDADQLGEDSHPGSPRDADDVGDDEDDMELEDED</sequence>
<evidence type="ECO:0000256" key="5">
    <source>
        <dbReference type="ARBA" id="ARBA00022803"/>
    </source>
</evidence>
<evidence type="ECO:0000256" key="1">
    <source>
        <dbReference type="ARBA" id="ARBA00022618"/>
    </source>
</evidence>
<dbReference type="Pfam" id="PF13432">
    <property type="entry name" value="TPR_16"/>
    <property type="match status" value="1"/>
</dbReference>
<keyword evidence="1" id="KW-0132">Cell division</keyword>
<keyword evidence="6" id="KW-0131">Cell cycle</keyword>
<keyword evidence="3" id="KW-0498">Mitosis</keyword>
<dbReference type="Pfam" id="PF12895">
    <property type="entry name" value="ANAPC3"/>
    <property type="match status" value="1"/>
</dbReference>
<evidence type="ECO:0000256" key="3">
    <source>
        <dbReference type="ARBA" id="ARBA00022776"/>
    </source>
</evidence>
<dbReference type="GO" id="GO:0005680">
    <property type="term" value="C:anaphase-promoting complex"/>
    <property type="evidence" value="ECO:0007669"/>
    <property type="project" value="UniProtKB-ARBA"/>
</dbReference>